<name>A0AAD6GDQ4_9EURO</name>
<dbReference type="AlphaFoldDB" id="A0AAD6GDQ4"/>
<evidence type="ECO:0000313" key="1">
    <source>
        <dbReference type="EMBL" id="KAJ5533193.1"/>
    </source>
</evidence>
<dbReference type="Proteomes" id="UP001220324">
    <property type="component" value="Unassembled WGS sequence"/>
</dbReference>
<comment type="caution">
    <text evidence="1">The sequence shown here is derived from an EMBL/GenBank/DDBJ whole genome shotgun (WGS) entry which is preliminary data.</text>
</comment>
<gene>
    <name evidence="1" type="ORF">N7494_009745</name>
</gene>
<keyword evidence="2" id="KW-1185">Reference proteome</keyword>
<reference evidence="1 2" key="1">
    <citation type="journal article" date="2023" name="IMA Fungus">
        <title>Comparative genomic study of the Penicillium genus elucidates a diverse pangenome and 15 lateral gene transfer events.</title>
        <authorList>
            <person name="Petersen C."/>
            <person name="Sorensen T."/>
            <person name="Nielsen M.R."/>
            <person name="Sondergaard T.E."/>
            <person name="Sorensen J.L."/>
            <person name="Fitzpatrick D.A."/>
            <person name="Frisvad J.C."/>
            <person name="Nielsen K.L."/>
        </authorList>
    </citation>
    <scope>NUCLEOTIDE SEQUENCE [LARGE SCALE GENOMIC DNA]</scope>
    <source>
        <strain evidence="1 2">IBT 35679</strain>
    </source>
</reference>
<organism evidence="1 2">
    <name type="scientific">Penicillium frequentans</name>
    <dbReference type="NCBI Taxonomy" id="3151616"/>
    <lineage>
        <taxon>Eukaryota</taxon>
        <taxon>Fungi</taxon>
        <taxon>Dikarya</taxon>
        <taxon>Ascomycota</taxon>
        <taxon>Pezizomycotina</taxon>
        <taxon>Eurotiomycetes</taxon>
        <taxon>Eurotiomycetidae</taxon>
        <taxon>Eurotiales</taxon>
        <taxon>Aspergillaceae</taxon>
        <taxon>Penicillium</taxon>
    </lineage>
</organism>
<proteinExistence type="predicted"/>
<accession>A0AAD6GDQ4</accession>
<dbReference type="Pfam" id="PF20174">
    <property type="entry name" value="DUF6540"/>
    <property type="match status" value="1"/>
</dbReference>
<dbReference type="InterPro" id="IPR046670">
    <property type="entry name" value="DUF6540"/>
</dbReference>
<sequence>MSSVPLFLAISKGDGVFKHWGLFIDEENQNNKTVLQVKGSDGHFRYEPETKDIRKSPDLLELIYICNVDVTKANDIQKIASEAAVLNDIQGWNCQDYVLDLMELLEEKKVLNGGDGAYRMRMDYVRGIQEGLA</sequence>
<dbReference type="EMBL" id="JAQIZZ010000007">
    <property type="protein sequence ID" value="KAJ5533193.1"/>
    <property type="molecule type" value="Genomic_DNA"/>
</dbReference>
<protein>
    <submittedName>
        <fullName evidence="1">Uncharacterized protein</fullName>
    </submittedName>
</protein>
<evidence type="ECO:0000313" key="2">
    <source>
        <dbReference type="Proteomes" id="UP001220324"/>
    </source>
</evidence>